<dbReference type="AlphaFoldDB" id="L9WHB9"/>
<protein>
    <submittedName>
        <fullName evidence="3">Uncharacterized protein</fullName>
    </submittedName>
</protein>
<keyword evidence="2" id="KW-1133">Transmembrane helix</keyword>
<evidence type="ECO:0000313" key="3">
    <source>
        <dbReference type="EMBL" id="ELY47738.1"/>
    </source>
</evidence>
<accession>L9WHB9</accession>
<organism evidence="3 4">
    <name type="scientific">Natronolimnohabitans innermongolicus JCM 12255</name>
    <dbReference type="NCBI Taxonomy" id="1227499"/>
    <lineage>
        <taxon>Archaea</taxon>
        <taxon>Methanobacteriati</taxon>
        <taxon>Methanobacteriota</taxon>
        <taxon>Stenosarchaea group</taxon>
        <taxon>Halobacteria</taxon>
        <taxon>Halobacteriales</taxon>
        <taxon>Natrialbaceae</taxon>
        <taxon>Natronolimnohabitans</taxon>
    </lineage>
</organism>
<dbReference type="Proteomes" id="UP000011602">
    <property type="component" value="Unassembled WGS sequence"/>
</dbReference>
<feature type="region of interest" description="Disordered" evidence="1">
    <location>
        <begin position="164"/>
        <end position="184"/>
    </location>
</feature>
<evidence type="ECO:0000313" key="4">
    <source>
        <dbReference type="Proteomes" id="UP000011602"/>
    </source>
</evidence>
<feature type="transmembrane region" description="Helical" evidence="2">
    <location>
        <begin position="188"/>
        <end position="205"/>
    </location>
</feature>
<sequence length="299" mass="30855">MLEPTTEGNSLDSLIEISEHSDEFAIDVGGTSEGNWLHDTRDESWTSPETTATVHYDGSQELRFPGASDGATTRVTTLPLEVDLRSGSVAIDVIDDGAEPRLDVEPSSTSSVEYTWHETSPGDRYVLFSETHDVARDTGTASSPVTLEGPGYSELLTILHDSDDENETATTSGGGGGGSGPVPTGDSSPIAVLGIVSMVLVGLAYGAHRTGIGQRAVAIVSVPIVLLALEVLGGGAISDATHSILVMVGSQGATVAGSIALLGAIGVLAVVVLRFRERREEAGTPDTVVSLGLGDDDTE</sequence>
<proteinExistence type="predicted"/>
<reference evidence="3 4" key="1">
    <citation type="journal article" date="2014" name="PLoS Genet.">
        <title>Phylogenetically driven sequencing of extremely halophilic archaea reveals strategies for static and dynamic osmo-response.</title>
        <authorList>
            <person name="Becker E.A."/>
            <person name="Seitzer P.M."/>
            <person name="Tritt A."/>
            <person name="Larsen D."/>
            <person name="Krusor M."/>
            <person name="Yao A.I."/>
            <person name="Wu D."/>
            <person name="Madern D."/>
            <person name="Eisen J.A."/>
            <person name="Darling A.E."/>
            <person name="Facciotti M.T."/>
        </authorList>
    </citation>
    <scope>NUCLEOTIDE SEQUENCE [LARGE SCALE GENOMIC DNA]</scope>
    <source>
        <strain evidence="3 4">JCM 12255</strain>
    </source>
</reference>
<dbReference type="STRING" id="1227499.C493_22221"/>
<evidence type="ECO:0000256" key="1">
    <source>
        <dbReference type="SAM" id="MobiDB-lite"/>
    </source>
</evidence>
<keyword evidence="4" id="KW-1185">Reference proteome</keyword>
<comment type="caution">
    <text evidence="3">The sequence shown here is derived from an EMBL/GenBank/DDBJ whole genome shotgun (WGS) entry which is preliminary data.</text>
</comment>
<keyword evidence="2" id="KW-0472">Membrane</keyword>
<name>L9WHB9_9EURY</name>
<evidence type="ECO:0000256" key="2">
    <source>
        <dbReference type="SAM" id="Phobius"/>
    </source>
</evidence>
<dbReference type="PATRIC" id="fig|1227499.3.peg.4563"/>
<keyword evidence="2" id="KW-0812">Transmembrane</keyword>
<feature type="transmembrane region" description="Helical" evidence="2">
    <location>
        <begin position="217"/>
        <end position="238"/>
    </location>
</feature>
<feature type="transmembrane region" description="Helical" evidence="2">
    <location>
        <begin position="244"/>
        <end position="273"/>
    </location>
</feature>
<dbReference type="eggNOG" id="arCOG03657">
    <property type="taxonomic scope" value="Archaea"/>
</dbReference>
<gene>
    <name evidence="3" type="ORF">C493_22221</name>
</gene>
<dbReference type="EMBL" id="AOHZ01000119">
    <property type="protein sequence ID" value="ELY47738.1"/>
    <property type="molecule type" value="Genomic_DNA"/>
</dbReference>